<evidence type="ECO:0000313" key="2">
    <source>
        <dbReference type="Proteomes" id="UP000640052"/>
    </source>
</evidence>
<gene>
    <name evidence="1" type="ORF">Aph01nite_08220</name>
</gene>
<reference evidence="1" key="1">
    <citation type="submission" date="2021-01" db="EMBL/GenBank/DDBJ databases">
        <title>Whole genome shotgun sequence of Acrocarpospora phusangensis NBRC 108782.</title>
        <authorList>
            <person name="Komaki H."/>
            <person name="Tamura T."/>
        </authorList>
    </citation>
    <scope>NUCLEOTIDE SEQUENCE</scope>
    <source>
        <strain evidence="1">NBRC 108782</strain>
    </source>
</reference>
<proteinExistence type="predicted"/>
<dbReference type="EMBL" id="BOOA01000004">
    <property type="protein sequence ID" value="GIH22512.1"/>
    <property type="molecule type" value="Genomic_DNA"/>
</dbReference>
<organism evidence="1 2">
    <name type="scientific">Acrocarpospora phusangensis</name>
    <dbReference type="NCBI Taxonomy" id="1070424"/>
    <lineage>
        <taxon>Bacteria</taxon>
        <taxon>Bacillati</taxon>
        <taxon>Actinomycetota</taxon>
        <taxon>Actinomycetes</taxon>
        <taxon>Streptosporangiales</taxon>
        <taxon>Streptosporangiaceae</taxon>
        <taxon>Acrocarpospora</taxon>
    </lineage>
</organism>
<sequence>MADIFLRPGEVALDDNHVIRAMVVYDVLKTPEQREIFRSTYRAVTAFKRTGDIDHLVRFANSIETMILLDGDPATRQAILDAPDLPVPDADLHDVQELIKELQE</sequence>
<dbReference type="Proteomes" id="UP000640052">
    <property type="component" value="Unassembled WGS sequence"/>
</dbReference>
<dbReference type="RefSeq" id="WP_204039340.1">
    <property type="nucleotide sequence ID" value="NZ_BOOA01000004.1"/>
</dbReference>
<protein>
    <submittedName>
        <fullName evidence="1">Uncharacterized protein</fullName>
    </submittedName>
</protein>
<accession>A0A919Q9X2</accession>
<evidence type="ECO:0000313" key="1">
    <source>
        <dbReference type="EMBL" id="GIH22512.1"/>
    </source>
</evidence>
<keyword evidence="2" id="KW-1185">Reference proteome</keyword>
<dbReference type="AlphaFoldDB" id="A0A919Q9X2"/>
<name>A0A919Q9X2_9ACTN</name>
<comment type="caution">
    <text evidence="1">The sequence shown here is derived from an EMBL/GenBank/DDBJ whole genome shotgun (WGS) entry which is preliminary data.</text>
</comment>